<protein>
    <recommendedName>
        <fullName evidence="3">DNA-directed DNA polymerase</fullName>
    </recommendedName>
</protein>
<proteinExistence type="predicted"/>
<evidence type="ECO:0000313" key="2">
    <source>
        <dbReference type="Proteomes" id="UP000002358"/>
    </source>
</evidence>
<reference evidence="1" key="1">
    <citation type="submission" date="2021-01" db="UniProtKB">
        <authorList>
            <consortium name="EnsemblMetazoa"/>
        </authorList>
    </citation>
    <scope>IDENTIFICATION</scope>
</reference>
<dbReference type="PANTHER" id="PTHR31511:SF12">
    <property type="entry name" value="RHO TERMINATION FACTOR N-TERMINAL DOMAIN-CONTAINING PROTEIN"/>
    <property type="match status" value="1"/>
</dbReference>
<dbReference type="EnsemblMetazoa" id="XM_031925910">
    <property type="protein sequence ID" value="XP_031781770"/>
    <property type="gene ID" value="LOC116416691"/>
</dbReference>
<dbReference type="AlphaFoldDB" id="A0A7M7T880"/>
<dbReference type="OrthoDB" id="7612145at2759"/>
<dbReference type="KEGG" id="nvi:116416691"/>
<organism evidence="1 2">
    <name type="scientific">Nasonia vitripennis</name>
    <name type="common">Parasitic wasp</name>
    <dbReference type="NCBI Taxonomy" id="7425"/>
    <lineage>
        <taxon>Eukaryota</taxon>
        <taxon>Metazoa</taxon>
        <taxon>Ecdysozoa</taxon>
        <taxon>Arthropoda</taxon>
        <taxon>Hexapoda</taxon>
        <taxon>Insecta</taxon>
        <taxon>Pterygota</taxon>
        <taxon>Neoptera</taxon>
        <taxon>Endopterygota</taxon>
        <taxon>Hymenoptera</taxon>
        <taxon>Apocrita</taxon>
        <taxon>Proctotrupomorpha</taxon>
        <taxon>Chalcidoidea</taxon>
        <taxon>Pteromalidae</taxon>
        <taxon>Pteromalinae</taxon>
        <taxon>Nasonia</taxon>
    </lineage>
</organism>
<dbReference type="InParanoid" id="A0A7M7T880"/>
<dbReference type="InterPro" id="IPR044925">
    <property type="entry name" value="His-Me_finger_sf"/>
</dbReference>
<dbReference type="GeneID" id="116416691"/>
<evidence type="ECO:0000313" key="1">
    <source>
        <dbReference type="EnsemblMetazoa" id="XP_031781770"/>
    </source>
</evidence>
<sequence>MKGIEFPVALKQVSKFEKQNNEISVNVFGLDGREIVPLHRTWEKKVNHINLLLIEAGKDMYDSDDDSIMNCNDYHYVYIKNLSRLMSSSLARTKKKIDICDRCLHFFSTQQYLEAHLQQCKLINDCKVKLPKVGNDITFKNDRFKEKIPFVIYADRECLLIPINESEGDEEEDEPKNTTAYQKHDMFSIGYFLKCSYDDSLSRFSSYRGEEPALWFVKELKLIAEQIDNIYGNPIPMENLSLEQQISLNESDTCHICEKSIYGRIKVHDHCHLTSKYRRSAHAGCNLNYQDSRIIPVVFHNLSGYDAHFIIKDISNCFPGKVDLLPLRKEK</sequence>
<dbReference type="Proteomes" id="UP000002358">
    <property type="component" value="Unassembled WGS sequence"/>
</dbReference>
<accession>A0A7M7T880</accession>
<dbReference type="PANTHER" id="PTHR31511">
    <property type="entry name" value="PROTEIN CBG23764"/>
    <property type="match status" value="1"/>
</dbReference>
<name>A0A7M7T880_NASVI</name>
<keyword evidence="2" id="KW-1185">Reference proteome</keyword>
<dbReference type="RefSeq" id="XP_031781770.1">
    <property type="nucleotide sequence ID" value="XM_031925910.1"/>
</dbReference>
<evidence type="ECO:0008006" key="3">
    <source>
        <dbReference type="Google" id="ProtNLM"/>
    </source>
</evidence>
<dbReference type="SUPFAM" id="SSF54060">
    <property type="entry name" value="His-Me finger endonucleases"/>
    <property type="match status" value="1"/>
</dbReference>